<keyword evidence="7 8" id="KW-0472">Membrane</keyword>
<feature type="transmembrane region" description="Helical" evidence="8">
    <location>
        <begin position="104"/>
        <end position="124"/>
    </location>
</feature>
<dbReference type="PATRIC" id="fig|443610.3.peg.3850"/>
<evidence type="ECO:0000256" key="1">
    <source>
        <dbReference type="ARBA" id="ARBA00022448"/>
    </source>
</evidence>
<keyword evidence="4 8" id="KW-0812">Transmembrane</keyword>
<gene>
    <name evidence="9" type="ORF">VE25_06480</name>
</gene>
<evidence type="ECO:0000256" key="2">
    <source>
        <dbReference type="ARBA" id="ARBA00022475"/>
    </source>
</evidence>
<evidence type="ECO:0000256" key="4">
    <source>
        <dbReference type="ARBA" id="ARBA00022692"/>
    </source>
</evidence>
<keyword evidence="1" id="KW-0813">Transport</keyword>
<dbReference type="OrthoDB" id="9006207at2"/>
<evidence type="ECO:0000256" key="7">
    <source>
        <dbReference type="ARBA" id="ARBA00023136"/>
    </source>
</evidence>
<organism evidence="9 10">
    <name type="scientific">Devosia geojensis</name>
    <dbReference type="NCBI Taxonomy" id="443610"/>
    <lineage>
        <taxon>Bacteria</taxon>
        <taxon>Pseudomonadati</taxon>
        <taxon>Pseudomonadota</taxon>
        <taxon>Alphaproteobacteria</taxon>
        <taxon>Hyphomicrobiales</taxon>
        <taxon>Devosiaceae</taxon>
        <taxon>Devosia</taxon>
    </lineage>
</organism>
<evidence type="ECO:0000256" key="5">
    <source>
        <dbReference type="ARBA" id="ARBA00022970"/>
    </source>
</evidence>
<name>A0A0F5FWM8_9HYPH</name>
<dbReference type="EMBL" id="JZEX01000061">
    <property type="protein sequence ID" value="KKB12567.1"/>
    <property type="molecule type" value="Genomic_DNA"/>
</dbReference>
<dbReference type="Pfam" id="PF06610">
    <property type="entry name" value="AlaE"/>
    <property type="match status" value="1"/>
</dbReference>
<dbReference type="GO" id="GO:0016020">
    <property type="term" value="C:membrane"/>
    <property type="evidence" value="ECO:0007669"/>
    <property type="project" value="InterPro"/>
</dbReference>
<comment type="caution">
    <text evidence="9">The sequence shown here is derived from an EMBL/GenBank/DDBJ whole genome shotgun (WGS) entry which is preliminary data.</text>
</comment>
<keyword evidence="3" id="KW-0997">Cell inner membrane</keyword>
<accession>A0A0F5FWM8</accession>
<protein>
    <submittedName>
        <fullName evidence="9">Alanine transporter</fullName>
    </submittedName>
</protein>
<dbReference type="Proteomes" id="UP000033632">
    <property type="component" value="Unassembled WGS sequence"/>
</dbReference>
<proteinExistence type="predicted"/>
<dbReference type="InterPro" id="IPR010574">
    <property type="entry name" value="Ala_export_AlaE"/>
</dbReference>
<dbReference type="STRING" id="443610.VE25_06480"/>
<evidence type="ECO:0000313" key="10">
    <source>
        <dbReference type="Proteomes" id="UP000033632"/>
    </source>
</evidence>
<feature type="transmembrane region" description="Helical" evidence="8">
    <location>
        <begin position="9"/>
        <end position="27"/>
    </location>
</feature>
<sequence length="149" mass="16225">MANQRLRSFAADTLALVIFFTVVSGLNERFIAGMSWPEVATSRSIGAVLMVLTARPYGYWRDWFLNTTKPSTPTATLLMDSIALLSFQVPVYVLIIFASGARGMGIVTGTIGFAALMLVLGRPYGLWLDFVRRRFGLSGPGQKPMSLGG</sequence>
<keyword evidence="2" id="KW-1003">Cell membrane</keyword>
<keyword evidence="10" id="KW-1185">Reference proteome</keyword>
<evidence type="ECO:0000313" key="9">
    <source>
        <dbReference type="EMBL" id="KKB12567.1"/>
    </source>
</evidence>
<reference evidence="9 10" key="1">
    <citation type="submission" date="2015-03" db="EMBL/GenBank/DDBJ databases">
        <authorList>
            <person name="Hassan Y.I."/>
            <person name="Lepp D."/>
            <person name="Li X.-Z."/>
            <person name="Zhou T."/>
        </authorList>
    </citation>
    <scope>NUCLEOTIDE SEQUENCE [LARGE SCALE GENOMIC DNA]</scope>
    <source>
        <strain evidence="9 10">BD-c194</strain>
    </source>
</reference>
<dbReference type="RefSeq" id="WP_046107777.1">
    <property type="nucleotide sequence ID" value="NZ_JZEX01000061.1"/>
</dbReference>
<keyword evidence="5" id="KW-0029">Amino-acid transport</keyword>
<dbReference type="AlphaFoldDB" id="A0A0F5FWM8"/>
<evidence type="ECO:0000256" key="6">
    <source>
        <dbReference type="ARBA" id="ARBA00022989"/>
    </source>
</evidence>
<evidence type="ECO:0000256" key="3">
    <source>
        <dbReference type="ARBA" id="ARBA00022519"/>
    </source>
</evidence>
<feature type="transmembrane region" description="Helical" evidence="8">
    <location>
        <begin position="77"/>
        <end position="98"/>
    </location>
</feature>
<dbReference type="GO" id="GO:0034639">
    <property type="term" value="F:L-amino acid efflux transmembrane transporter activity"/>
    <property type="evidence" value="ECO:0007669"/>
    <property type="project" value="InterPro"/>
</dbReference>
<evidence type="ECO:0000256" key="8">
    <source>
        <dbReference type="SAM" id="Phobius"/>
    </source>
</evidence>
<keyword evidence="6 8" id="KW-1133">Transmembrane helix</keyword>